<evidence type="ECO:0000313" key="2">
    <source>
        <dbReference type="Proteomes" id="UP001497744"/>
    </source>
</evidence>
<protein>
    <submittedName>
        <fullName evidence="1">Asparagine synthase, putative</fullName>
    </submittedName>
</protein>
<dbReference type="AlphaFoldDB" id="A0AAV4LSM1"/>
<reference evidence="1 2" key="1">
    <citation type="submission" date="2021-06" db="EMBL/GenBank/DDBJ databases">
        <title>Genome sequence of Babesia caballi.</title>
        <authorList>
            <person name="Yamagishi J."/>
            <person name="Kidaka T."/>
            <person name="Ochi A."/>
        </authorList>
    </citation>
    <scope>NUCLEOTIDE SEQUENCE [LARGE SCALE GENOMIC DNA]</scope>
    <source>
        <strain evidence="1">USDA-D6B2</strain>
    </source>
</reference>
<name>A0AAV4LSM1_BABCB</name>
<dbReference type="Proteomes" id="UP001497744">
    <property type="component" value="Unassembled WGS sequence"/>
</dbReference>
<dbReference type="RefSeq" id="XP_067714929.1">
    <property type="nucleotide sequence ID" value="XM_067858828.1"/>
</dbReference>
<organism evidence="1 2">
    <name type="scientific">Babesia caballi</name>
    <dbReference type="NCBI Taxonomy" id="5871"/>
    <lineage>
        <taxon>Eukaryota</taxon>
        <taxon>Sar</taxon>
        <taxon>Alveolata</taxon>
        <taxon>Apicomplexa</taxon>
        <taxon>Aconoidasida</taxon>
        <taxon>Piroplasmida</taxon>
        <taxon>Babesiidae</taxon>
        <taxon>Babesia</taxon>
    </lineage>
</organism>
<keyword evidence="2" id="KW-1185">Reference proteome</keyword>
<dbReference type="GeneID" id="94194341"/>
<proteinExistence type="predicted"/>
<dbReference type="EMBL" id="BPLF01000002">
    <property type="protein sequence ID" value="GIX62860.1"/>
    <property type="molecule type" value="Genomic_DNA"/>
</dbReference>
<sequence length="305" mass="33310">MRSGWPPPGRNFLRFPAVTNVALAVLPQGLRNLVIEEVLCRKEHPVHHKVLQLHVPLLIPRGVDVTSHGGQQPAHHHTGETLRKLGQCRNLRSHVILVTARNVLQATDAVFCPDVKGQVRANNLLKCPPDAPAEQPSSERQLVKEASTEPINIRVRLVVNRGHVQVLGRKVLNVSSIRVASHVLLQQIEDEVVEVTVVLAPFETHPETLLSAIGRISATLLEEYKSGLQLVGVRKGQRLVLSLKRVLKTLESQAVLFSAATHVCANGSTAVTPLRDLTANALGEVVRHSRQVIAHVTVDHIGIGS</sequence>
<gene>
    <name evidence="1" type="ORF">BcabD6B2_22950</name>
</gene>
<evidence type="ECO:0000313" key="1">
    <source>
        <dbReference type="EMBL" id="GIX62860.1"/>
    </source>
</evidence>
<comment type="caution">
    <text evidence="1">The sequence shown here is derived from an EMBL/GenBank/DDBJ whole genome shotgun (WGS) entry which is preliminary data.</text>
</comment>
<accession>A0AAV4LSM1</accession>